<name>A0A4Y2WNB6_ARAVE</name>
<dbReference type="Proteomes" id="UP000499080">
    <property type="component" value="Unassembled WGS sequence"/>
</dbReference>
<gene>
    <name evidence="1" type="ORF">AVEN_181381_1</name>
</gene>
<dbReference type="AlphaFoldDB" id="A0A4Y2WNB6"/>
<proteinExistence type="predicted"/>
<accession>A0A4Y2WNB6</accession>
<protein>
    <submittedName>
        <fullName evidence="1">Uncharacterized protein</fullName>
    </submittedName>
</protein>
<organism evidence="1 2">
    <name type="scientific">Araneus ventricosus</name>
    <name type="common">Orbweaver spider</name>
    <name type="synonym">Epeira ventricosa</name>
    <dbReference type="NCBI Taxonomy" id="182803"/>
    <lineage>
        <taxon>Eukaryota</taxon>
        <taxon>Metazoa</taxon>
        <taxon>Ecdysozoa</taxon>
        <taxon>Arthropoda</taxon>
        <taxon>Chelicerata</taxon>
        <taxon>Arachnida</taxon>
        <taxon>Araneae</taxon>
        <taxon>Araneomorphae</taxon>
        <taxon>Entelegynae</taxon>
        <taxon>Araneoidea</taxon>
        <taxon>Araneidae</taxon>
        <taxon>Araneus</taxon>
    </lineage>
</organism>
<evidence type="ECO:0000313" key="1">
    <source>
        <dbReference type="EMBL" id="GBO38551.1"/>
    </source>
</evidence>
<evidence type="ECO:0000313" key="2">
    <source>
        <dbReference type="Proteomes" id="UP000499080"/>
    </source>
</evidence>
<dbReference type="EMBL" id="BGPR01063329">
    <property type="protein sequence ID" value="GBO38551.1"/>
    <property type="molecule type" value="Genomic_DNA"/>
</dbReference>
<sequence>MEILEQEKKKNIRQGRKPVENSIAALKSRISNQTILRHSGFFGDTLCEAGRHIRRSTRSTLCYKGSKSEIRGVGEGMSDRRSAVKGERRSLSLTARALWNFK</sequence>
<reference evidence="1 2" key="1">
    <citation type="journal article" date="2019" name="Sci. Rep.">
        <title>Orb-weaving spider Araneus ventricosus genome elucidates the spidroin gene catalogue.</title>
        <authorList>
            <person name="Kono N."/>
            <person name="Nakamura H."/>
            <person name="Ohtoshi R."/>
            <person name="Moran D.A.P."/>
            <person name="Shinohara A."/>
            <person name="Yoshida Y."/>
            <person name="Fujiwara M."/>
            <person name="Mori M."/>
            <person name="Tomita M."/>
            <person name="Arakawa K."/>
        </authorList>
    </citation>
    <scope>NUCLEOTIDE SEQUENCE [LARGE SCALE GENOMIC DNA]</scope>
</reference>
<keyword evidence="2" id="KW-1185">Reference proteome</keyword>
<comment type="caution">
    <text evidence="1">The sequence shown here is derived from an EMBL/GenBank/DDBJ whole genome shotgun (WGS) entry which is preliminary data.</text>
</comment>